<organism evidence="2 3">
    <name type="scientific">Bacillus thuringiensis serovar kumamotoensis</name>
    <dbReference type="NCBI Taxonomy" id="132267"/>
    <lineage>
        <taxon>Bacteria</taxon>
        <taxon>Bacillati</taxon>
        <taxon>Bacillota</taxon>
        <taxon>Bacilli</taxon>
        <taxon>Bacillales</taxon>
        <taxon>Bacillaceae</taxon>
        <taxon>Bacillus</taxon>
        <taxon>Bacillus cereus group</taxon>
    </lineage>
</organism>
<dbReference type="Gene3D" id="3.40.50.1110">
    <property type="entry name" value="SGNH hydrolase"/>
    <property type="match status" value="1"/>
</dbReference>
<reference evidence="2 3" key="1">
    <citation type="submission" date="2016-10" db="EMBL/GenBank/DDBJ databases">
        <title>Comparative genomics of Bacillus thuringiensis reveals a path to pathogens against multiple invertebrate hosts.</title>
        <authorList>
            <person name="Zheng J."/>
            <person name="Gao Q."/>
            <person name="Liu H."/>
            <person name="Peng D."/>
            <person name="Ruan L."/>
            <person name="Sun M."/>
        </authorList>
    </citation>
    <scope>NUCLEOTIDE SEQUENCE [LARGE SCALE GENOMIC DNA]</scope>
    <source>
        <strain evidence="2">BGSC 4W1</strain>
    </source>
</reference>
<dbReference type="InterPro" id="IPR013830">
    <property type="entry name" value="SGNH_hydro"/>
</dbReference>
<name>A0A9X6PPV2_BACUK</name>
<comment type="caution">
    <text evidence="2">The sequence shown here is derived from an EMBL/GenBank/DDBJ whole genome shotgun (WGS) entry which is preliminary data.</text>
</comment>
<evidence type="ECO:0000259" key="1">
    <source>
        <dbReference type="Pfam" id="PF13472"/>
    </source>
</evidence>
<sequence length="235" mass="26359">MKMKIGLIGDSLTEGRPGVSFVNMLKEKYSSMTFINLGKPGESVKSLHTRLSKTKLDSNYDLTFLWIGVNDVYSKLLQVQAQPIAEDHREFSDYFSKVLDIVIPSSKHVVVVSPAIVGENIKNPSNCELRDLSSIIENISNQYPNVSFLDMQSVFEKRLANVHSSDYISTSVMTVMKDVFFYKNPARIERLSSKRGLHLTLDGIHLNNNGALIVAEEYASMMDQLLFNSDGTIQS</sequence>
<evidence type="ECO:0000313" key="2">
    <source>
        <dbReference type="EMBL" id="OTZ69761.1"/>
    </source>
</evidence>
<dbReference type="InterPro" id="IPR036514">
    <property type="entry name" value="SGNH_hydro_sf"/>
</dbReference>
<protein>
    <submittedName>
        <fullName evidence="2">GDSL family lipase</fullName>
    </submittedName>
</protein>
<evidence type="ECO:0000313" key="3">
    <source>
        <dbReference type="Proteomes" id="UP000195087"/>
    </source>
</evidence>
<accession>A0A9X6PPV2</accession>
<dbReference type="Pfam" id="PF13472">
    <property type="entry name" value="Lipase_GDSL_2"/>
    <property type="match status" value="1"/>
</dbReference>
<dbReference type="EMBL" id="NFEH01000114">
    <property type="protein sequence ID" value="OTZ69761.1"/>
    <property type="molecule type" value="Genomic_DNA"/>
</dbReference>
<feature type="domain" description="SGNH hydrolase-type esterase" evidence="1">
    <location>
        <begin position="7"/>
        <end position="160"/>
    </location>
</feature>
<gene>
    <name evidence="2" type="ORF">BK769_22185</name>
</gene>
<dbReference type="SUPFAM" id="SSF52266">
    <property type="entry name" value="SGNH hydrolase"/>
    <property type="match status" value="1"/>
</dbReference>
<dbReference type="AlphaFoldDB" id="A0A9X6PPV2"/>
<proteinExistence type="predicted"/>
<dbReference type="Proteomes" id="UP000195087">
    <property type="component" value="Unassembled WGS sequence"/>
</dbReference>